<accession>A0A1J5P7M8</accession>
<name>A0A1J5P7M8_9ZZZZ</name>
<proteinExistence type="predicted"/>
<evidence type="ECO:0008006" key="2">
    <source>
        <dbReference type="Google" id="ProtNLM"/>
    </source>
</evidence>
<dbReference type="SUPFAM" id="SSF51338">
    <property type="entry name" value="Composite domain of metallo-dependent hydrolases"/>
    <property type="match status" value="1"/>
</dbReference>
<sequence>MLEATGPENVDTVVIDGRILKRGGKLAALDTPRVIAGARTALAGVRERTKWR</sequence>
<gene>
    <name evidence="1" type="ORF">GALL_511870</name>
</gene>
<dbReference type="InterPro" id="IPR011059">
    <property type="entry name" value="Metal-dep_hydrolase_composite"/>
</dbReference>
<dbReference type="GO" id="GO:0016810">
    <property type="term" value="F:hydrolase activity, acting on carbon-nitrogen (but not peptide) bonds"/>
    <property type="evidence" value="ECO:0007669"/>
    <property type="project" value="InterPro"/>
</dbReference>
<comment type="caution">
    <text evidence="1">The sequence shown here is derived from an EMBL/GenBank/DDBJ whole genome shotgun (WGS) entry which is preliminary data.</text>
</comment>
<reference evidence="1" key="1">
    <citation type="submission" date="2016-10" db="EMBL/GenBank/DDBJ databases">
        <title>Sequence of Gallionella enrichment culture.</title>
        <authorList>
            <person name="Poehlein A."/>
            <person name="Muehling M."/>
            <person name="Daniel R."/>
        </authorList>
    </citation>
    <scope>NUCLEOTIDE SEQUENCE</scope>
</reference>
<dbReference type="Gene3D" id="2.30.40.10">
    <property type="entry name" value="Urease, subunit C, domain 1"/>
    <property type="match status" value="1"/>
</dbReference>
<protein>
    <recommendedName>
        <fullName evidence="2">Amidohydrolase</fullName>
    </recommendedName>
</protein>
<dbReference type="EMBL" id="MLJW01006059">
    <property type="protein sequence ID" value="OIQ67238.1"/>
    <property type="molecule type" value="Genomic_DNA"/>
</dbReference>
<dbReference type="AlphaFoldDB" id="A0A1J5P7M8"/>
<evidence type="ECO:0000313" key="1">
    <source>
        <dbReference type="EMBL" id="OIQ67238.1"/>
    </source>
</evidence>
<organism evidence="1">
    <name type="scientific">mine drainage metagenome</name>
    <dbReference type="NCBI Taxonomy" id="410659"/>
    <lineage>
        <taxon>unclassified sequences</taxon>
        <taxon>metagenomes</taxon>
        <taxon>ecological metagenomes</taxon>
    </lineage>
</organism>